<evidence type="ECO:0000256" key="1">
    <source>
        <dbReference type="ARBA" id="ARBA00004141"/>
    </source>
</evidence>
<protein>
    <submittedName>
        <fullName evidence="8">EamA/RhaT family transporter</fullName>
    </submittedName>
</protein>
<comment type="subcellular location">
    <subcellularLocation>
        <location evidence="1">Membrane</location>
        <topology evidence="1">Multi-pass membrane protein</topology>
    </subcellularLocation>
</comment>
<evidence type="ECO:0000256" key="2">
    <source>
        <dbReference type="ARBA" id="ARBA00007362"/>
    </source>
</evidence>
<dbReference type="Proteomes" id="UP000297407">
    <property type="component" value="Unassembled WGS sequence"/>
</dbReference>
<keyword evidence="5 6" id="KW-0472">Membrane</keyword>
<organism evidence="8 9">
    <name type="scientific">Flavobacterium humi</name>
    <dbReference type="NCBI Taxonomy" id="2562683"/>
    <lineage>
        <taxon>Bacteria</taxon>
        <taxon>Pseudomonadati</taxon>
        <taxon>Bacteroidota</taxon>
        <taxon>Flavobacteriia</taxon>
        <taxon>Flavobacteriales</taxon>
        <taxon>Flavobacteriaceae</taxon>
        <taxon>Flavobacterium</taxon>
    </lineage>
</organism>
<accession>A0A4Z0LD44</accession>
<feature type="domain" description="EamA" evidence="7">
    <location>
        <begin position="145"/>
        <end position="281"/>
    </location>
</feature>
<sequence>MVFVILSILCSVLVGVLLKTVKKNNLSFYQIITWNYVFALLLTYVAYKPNLSVNFSHSTGYIVLWLCLLLPVVFVFQAKAIRYNGIVKTDIAQRLSLFISLIASYYIFEEKFNTFKTIGLLCAFTAILLTLYKKDTTQSKNPNWYYLLLVLAGFGIIDVLFKKTASVNEMPFTQLLFFIFCGAMIIASLISLYYLVTKKEQFGFGNILWGLGVGVFNFANISFYIKAHQALPANPSTVFASMNMGVILLGSAVGILVFKEKMTKLNYLGIACSILAILCIAYSQLQ</sequence>
<evidence type="ECO:0000256" key="4">
    <source>
        <dbReference type="ARBA" id="ARBA00022989"/>
    </source>
</evidence>
<comment type="similarity">
    <text evidence="2">Belongs to the EamA transporter family.</text>
</comment>
<keyword evidence="4 6" id="KW-1133">Transmembrane helix</keyword>
<feature type="transmembrane region" description="Helical" evidence="6">
    <location>
        <begin position="91"/>
        <end position="108"/>
    </location>
</feature>
<dbReference type="InterPro" id="IPR000620">
    <property type="entry name" value="EamA_dom"/>
</dbReference>
<evidence type="ECO:0000256" key="6">
    <source>
        <dbReference type="SAM" id="Phobius"/>
    </source>
</evidence>
<keyword evidence="3 6" id="KW-0812">Transmembrane</keyword>
<dbReference type="GO" id="GO:0016020">
    <property type="term" value="C:membrane"/>
    <property type="evidence" value="ECO:0007669"/>
    <property type="project" value="UniProtKB-SubCell"/>
</dbReference>
<dbReference type="EMBL" id="SRLH01000001">
    <property type="protein sequence ID" value="TGD59822.1"/>
    <property type="molecule type" value="Genomic_DNA"/>
</dbReference>
<keyword evidence="9" id="KW-1185">Reference proteome</keyword>
<proteinExistence type="inferred from homology"/>
<feature type="transmembrane region" description="Helical" evidence="6">
    <location>
        <begin position="144"/>
        <end position="161"/>
    </location>
</feature>
<dbReference type="SUPFAM" id="SSF103481">
    <property type="entry name" value="Multidrug resistance efflux transporter EmrE"/>
    <property type="match status" value="2"/>
</dbReference>
<dbReference type="Pfam" id="PF00892">
    <property type="entry name" value="EamA"/>
    <property type="match status" value="2"/>
</dbReference>
<feature type="transmembrane region" description="Helical" evidence="6">
    <location>
        <begin position="265"/>
        <end position="285"/>
    </location>
</feature>
<name>A0A4Z0LD44_9FLAO</name>
<dbReference type="AlphaFoldDB" id="A0A4Z0LD44"/>
<dbReference type="PANTHER" id="PTHR32322">
    <property type="entry name" value="INNER MEMBRANE TRANSPORTER"/>
    <property type="match status" value="1"/>
</dbReference>
<gene>
    <name evidence="8" type="ORF">E4635_02510</name>
</gene>
<dbReference type="PANTHER" id="PTHR32322:SF2">
    <property type="entry name" value="EAMA DOMAIN-CONTAINING PROTEIN"/>
    <property type="match status" value="1"/>
</dbReference>
<evidence type="ECO:0000313" key="9">
    <source>
        <dbReference type="Proteomes" id="UP000297407"/>
    </source>
</evidence>
<feature type="transmembrane region" description="Helical" evidence="6">
    <location>
        <begin position="28"/>
        <end position="47"/>
    </location>
</feature>
<dbReference type="Gene3D" id="1.10.3730.20">
    <property type="match status" value="1"/>
</dbReference>
<evidence type="ECO:0000256" key="5">
    <source>
        <dbReference type="ARBA" id="ARBA00023136"/>
    </source>
</evidence>
<feature type="domain" description="EamA" evidence="7">
    <location>
        <begin position="2"/>
        <end position="131"/>
    </location>
</feature>
<dbReference type="RefSeq" id="WP_135525028.1">
    <property type="nucleotide sequence ID" value="NZ_SRLH01000001.1"/>
</dbReference>
<feature type="transmembrane region" description="Helical" evidence="6">
    <location>
        <begin position="173"/>
        <end position="195"/>
    </location>
</feature>
<dbReference type="OrthoDB" id="1524053at2"/>
<evidence type="ECO:0000259" key="7">
    <source>
        <dbReference type="Pfam" id="PF00892"/>
    </source>
</evidence>
<feature type="transmembrane region" description="Helical" evidence="6">
    <location>
        <begin position="237"/>
        <end position="259"/>
    </location>
</feature>
<feature type="transmembrane region" description="Helical" evidence="6">
    <location>
        <begin position="207"/>
        <end position="225"/>
    </location>
</feature>
<feature type="transmembrane region" description="Helical" evidence="6">
    <location>
        <begin position="115"/>
        <end position="132"/>
    </location>
</feature>
<feature type="transmembrane region" description="Helical" evidence="6">
    <location>
        <begin position="59"/>
        <end position="79"/>
    </location>
</feature>
<evidence type="ECO:0000313" key="8">
    <source>
        <dbReference type="EMBL" id="TGD59822.1"/>
    </source>
</evidence>
<dbReference type="InterPro" id="IPR050638">
    <property type="entry name" value="AA-Vitamin_Transporters"/>
</dbReference>
<reference evidence="8 9" key="1">
    <citation type="submission" date="2019-04" db="EMBL/GenBank/DDBJ databases">
        <title>Flavobacterium sp. strain DS2-A Genome sequencing and assembly.</title>
        <authorList>
            <person name="Kim I."/>
        </authorList>
    </citation>
    <scope>NUCLEOTIDE SEQUENCE [LARGE SCALE GENOMIC DNA]</scope>
    <source>
        <strain evidence="8 9">DS2-A</strain>
    </source>
</reference>
<dbReference type="InterPro" id="IPR037185">
    <property type="entry name" value="EmrE-like"/>
</dbReference>
<comment type="caution">
    <text evidence="8">The sequence shown here is derived from an EMBL/GenBank/DDBJ whole genome shotgun (WGS) entry which is preliminary data.</text>
</comment>
<evidence type="ECO:0000256" key="3">
    <source>
        <dbReference type="ARBA" id="ARBA00022692"/>
    </source>
</evidence>